<comment type="catalytic activity">
    <reaction evidence="10">
        <text>an acyl-CoA + malonyl-CoA + H(+) = a 3-oxoacyl-CoA + CO2 + CoA</text>
        <dbReference type="Rhea" id="RHEA:50252"/>
        <dbReference type="ChEBI" id="CHEBI:15378"/>
        <dbReference type="ChEBI" id="CHEBI:16526"/>
        <dbReference type="ChEBI" id="CHEBI:57287"/>
        <dbReference type="ChEBI" id="CHEBI:57384"/>
        <dbReference type="ChEBI" id="CHEBI:58342"/>
        <dbReference type="ChEBI" id="CHEBI:90726"/>
    </reaction>
    <physiologicalReaction direction="left-to-right" evidence="10">
        <dbReference type="Rhea" id="RHEA:50253"/>
    </physiologicalReaction>
</comment>
<protein>
    <recommendedName>
        <fullName evidence="10">Elongation of fatty acids protein</fullName>
        <ecNumber evidence="10">2.3.1.-</ecNumber>
    </recommendedName>
</protein>
<evidence type="ECO:0000256" key="5">
    <source>
        <dbReference type="ARBA" id="ARBA00022832"/>
    </source>
</evidence>
<dbReference type="GO" id="GO:0042761">
    <property type="term" value="P:very long-chain fatty acid biosynthetic process"/>
    <property type="evidence" value="ECO:0007669"/>
    <property type="project" value="TreeGrafter"/>
</dbReference>
<feature type="transmembrane region" description="Helical" evidence="10">
    <location>
        <begin position="175"/>
        <end position="199"/>
    </location>
</feature>
<evidence type="ECO:0000313" key="11">
    <source>
        <dbReference type="EMBL" id="CAD8550716.1"/>
    </source>
</evidence>
<dbReference type="GO" id="GO:0005789">
    <property type="term" value="C:endoplasmic reticulum membrane"/>
    <property type="evidence" value="ECO:0007669"/>
    <property type="project" value="TreeGrafter"/>
</dbReference>
<dbReference type="GO" id="GO:0009922">
    <property type="term" value="F:fatty acid elongase activity"/>
    <property type="evidence" value="ECO:0007669"/>
    <property type="project" value="InterPro"/>
</dbReference>
<feature type="transmembrane region" description="Helical" evidence="10">
    <location>
        <begin position="21"/>
        <end position="39"/>
    </location>
</feature>
<evidence type="ECO:0000256" key="4">
    <source>
        <dbReference type="ARBA" id="ARBA00022692"/>
    </source>
</evidence>
<dbReference type="AlphaFoldDB" id="A0A7S0P4M0"/>
<evidence type="ECO:0000256" key="6">
    <source>
        <dbReference type="ARBA" id="ARBA00022989"/>
    </source>
</evidence>
<dbReference type="GO" id="GO:0034626">
    <property type="term" value="P:fatty acid elongation, polyunsaturated fatty acid"/>
    <property type="evidence" value="ECO:0007669"/>
    <property type="project" value="TreeGrafter"/>
</dbReference>
<keyword evidence="2 10" id="KW-0444">Lipid biosynthesis</keyword>
<evidence type="ECO:0000256" key="8">
    <source>
        <dbReference type="ARBA" id="ARBA00023136"/>
    </source>
</evidence>
<comment type="similarity">
    <text evidence="10">Belongs to the ELO family.</text>
</comment>
<reference evidence="11" key="1">
    <citation type="submission" date="2021-01" db="EMBL/GenBank/DDBJ databases">
        <authorList>
            <person name="Corre E."/>
            <person name="Pelletier E."/>
            <person name="Niang G."/>
            <person name="Scheremetjew M."/>
            <person name="Finn R."/>
            <person name="Kale V."/>
            <person name="Holt S."/>
            <person name="Cochrane G."/>
            <person name="Meng A."/>
            <person name="Brown T."/>
            <person name="Cohen L."/>
        </authorList>
    </citation>
    <scope>NUCLEOTIDE SEQUENCE</scope>
    <source>
        <strain evidence="11">RCC1130</strain>
    </source>
</reference>
<feature type="transmembrane region" description="Helical" evidence="10">
    <location>
        <begin position="112"/>
        <end position="131"/>
    </location>
</feature>
<name>A0A7S0P4M0_9EUKA</name>
<organism evidence="11">
    <name type="scientific">Calcidiscus leptoporus</name>
    <dbReference type="NCBI Taxonomy" id="127549"/>
    <lineage>
        <taxon>Eukaryota</taxon>
        <taxon>Haptista</taxon>
        <taxon>Haptophyta</taxon>
        <taxon>Prymnesiophyceae</taxon>
        <taxon>Coccolithales</taxon>
        <taxon>Calcidiscaceae</taxon>
        <taxon>Calcidiscus</taxon>
    </lineage>
</organism>
<keyword evidence="8 10" id="KW-0472">Membrane</keyword>
<evidence type="ECO:0000256" key="9">
    <source>
        <dbReference type="ARBA" id="ARBA00023160"/>
    </source>
</evidence>
<gene>
    <name evidence="11" type="ORF">CLEP1334_LOCUS26006</name>
</gene>
<dbReference type="GO" id="GO:0030148">
    <property type="term" value="P:sphingolipid biosynthetic process"/>
    <property type="evidence" value="ECO:0007669"/>
    <property type="project" value="TreeGrafter"/>
</dbReference>
<proteinExistence type="inferred from homology"/>
<accession>A0A7S0P4M0</accession>
<evidence type="ECO:0000256" key="2">
    <source>
        <dbReference type="ARBA" id="ARBA00022516"/>
    </source>
</evidence>
<keyword evidence="9 10" id="KW-0275">Fatty acid biosynthesis</keyword>
<keyword evidence="4 10" id="KW-0812">Transmembrane</keyword>
<evidence type="ECO:0000256" key="7">
    <source>
        <dbReference type="ARBA" id="ARBA00023098"/>
    </source>
</evidence>
<keyword evidence="5 10" id="KW-0276">Fatty acid metabolism</keyword>
<evidence type="ECO:0000256" key="1">
    <source>
        <dbReference type="ARBA" id="ARBA00004141"/>
    </source>
</evidence>
<comment type="caution">
    <text evidence="10">Lacks conserved residue(s) required for the propagation of feature annotation.</text>
</comment>
<keyword evidence="3 10" id="KW-0808">Transferase</keyword>
<dbReference type="EMBL" id="HBER01052022">
    <property type="protein sequence ID" value="CAD8550716.1"/>
    <property type="molecule type" value="Transcribed_RNA"/>
</dbReference>
<evidence type="ECO:0000256" key="3">
    <source>
        <dbReference type="ARBA" id="ARBA00022679"/>
    </source>
</evidence>
<keyword evidence="7 10" id="KW-0443">Lipid metabolism</keyword>
<sequence length="213" mass="23848">MCVRSPSVAQRVLALRTAHNVLLSLYSAIAAAAAIHSLALRPFSVHGLLCEPAEPAPLLVTTWYFSKFVEWFDSSLLLAAGKPLSSLHYNHHLTTATVVASHFVGRAVRTSIFDIPLLLNAAVHTLMYAYYWRPALLRPVKRLITRLQITQHMSVLLSILYTTATRMSRAGECDISVFANVLSLGLYGMYLVQFMSFHLRNYGKEQRRSTKAE</sequence>
<dbReference type="EC" id="2.3.1.-" evidence="10"/>
<dbReference type="Pfam" id="PF01151">
    <property type="entry name" value="ELO"/>
    <property type="match status" value="1"/>
</dbReference>
<dbReference type="PANTHER" id="PTHR11157">
    <property type="entry name" value="FATTY ACID ACYL TRANSFERASE-RELATED"/>
    <property type="match status" value="1"/>
</dbReference>
<dbReference type="GO" id="GO:0034625">
    <property type="term" value="P:fatty acid elongation, monounsaturated fatty acid"/>
    <property type="evidence" value="ECO:0007669"/>
    <property type="project" value="TreeGrafter"/>
</dbReference>
<dbReference type="InterPro" id="IPR002076">
    <property type="entry name" value="ELO_fam"/>
</dbReference>
<keyword evidence="6 10" id="KW-1133">Transmembrane helix</keyword>
<dbReference type="GO" id="GO:0019367">
    <property type="term" value="P:fatty acid elongation, saturated fatty acid"/>
    <property type="evidence" value="ECO:0007669"/>
    <property type="project" value="TreeGrafter"/>
</dbReference>
<comment type="subcellular location">
    <subcellularLocation>
        <location evidence="1">Membrane</location>
        <topology evidence="1">Multi-pass membrane protein</topology>
    </subcellularLocation>
</comment>
<evidence type="ECO:0000256" key="10">
    <source>
        <dbReference type="RuleBase" id="RU361115"/>
    </source>
</evidence>